<dbReference type="Proteomes" id="UP000887013">
    <property type="component" value="Unassembled WGS sequence"/>
</dbReference>
<organism evidence="1 2">
    <name type="scientific">Nephila pilipes</name>
    <name type="common">Giant wood spider</name>
    <name type="synonym">Nephila maculata</name>
    <dbReference type="NCBI Taxonomy" id="299642"/>
    <lineage>
        <taxon>Eukaryota</taxon>
        <taxon>Metazoa</taxon>
        <taxon>Ecdysozoa</taxon>
        <taxon>Arthropoda</taxon>
        <taxon>Chelicerata</taxon>
        <taxon>Arachnida</taxon>
        <taxon>Araneae</taxon>
        <taxon>Araneomorphae</taxon>
        <taxon>Entelegynae</taxon>
        <taxon>Araneoidea</taxon>
        <taxon>Nephilidae</taxon>
        <taxon>Nephila</taxon>
    </lineage>
</organism>
<name>A0A8X6N0H4_NEPPI</name>
<evidence type="ECO:0000313" key="1">
    <source>
        <dbReference type="EMBL" id="GFS87749.1"/>
    </source>
</evidence>
<keyword evidence="2" id="KW-1185">Reference proteome</keyword>
<dbReference type="AlphaFoldDB" id="A0A8X6N0H4"/>
<reference evidence="1" key="1">
    <citation type="submission" date="2020-08" db="EMBL/GenBank/DDBJ databases">
        <title>Multicomponent nature underlies the extraordinary mechanical properties of spider dragline silk.</title>
        <authorList>
            <person name="Kono N."/>
            <person name="Nakamura H."/>
            <person name="Mori M."/>
            <person name="Yoshida Y."/>
            <person name="Ohtoshi R."/>
            <person name="Malay A.D."/>
            <person name="Moran D.A.P."/>
            <person name="Tomita M."/>
            <person name="Numata K."/>
            <person name="Arakawa K."/>
        </authorList>
    </citation>
    <scope>NUCLEOTIDE SEQUENCE</scope>
</reference>
<accession>A0A8X6N0H4</accession>
<evidence type="ECO:0000313" key="2">
    <source>
        <dbReference type="Proteomes" id="UP000887013"/>
    </source>
</evidence>
<gene>
    <name evidence="1" type="ORF">NPIL_282451</name>
</gene>
<comment type="caution">
    <text evidence="1">The sequence shown here is derived from an EMBL/GenBank/DDBJ whole genome shotgun (WGS) entry which is preliminary data.</text>
</comment>
<sequence>MPWMWHQFNEISAVRTAEQSGQSVENWTKSCKMLNNELQFCLRNVSLRQFIWRIPEKHYHPTIRREEDSFGELWLTGFEWDNDQ</sequence>
<proteinExistence type="predicted"/>
<dbReference type="EMBL" id="BMAW01052851">
    <property type="protein sequence ID" value="GFS87749.1"/>
    <property type="molecule type" value="Genomic_DNA"/>
</dbReference>
<protein>
    <submittedName>
        <fullName evidence="1">Uncharacterized protein</fullName>
    </submittedName>
</protein>